<gene>
    <name evidence="6" type="ORF">HAZT_HAZT011067</name>
</gene>
<organism evidence="6">
    <name type="scientific">Hyalella azteca</name>
    <name type="common">Amphipod</name>
    <dbReference type="NCBI Taxonomy" id="294128"/>
    <lineage>
        <taxon>Eukaryota</taxon>
        <taxon>Metazoa</taxon>
        <taxon>Ecdysozoa</taxon>
        <taxon>Arthropoda</taxon>
        <taxon>Crustacea</taxon>
        <taxon>Multicrustacea</taxon>
        <taxon>Malacostraca</taxon>
        <taxon>Eumalacostraca</taxon>
        <taxon>Peracarida</taxon>
        <taxon>Amphipoda</taxon>
        <taxon>Senticaudata</taxon>
        <taxon>Talitrida</taxon>
        <taxon>Talitroidea</taxon>
        <taxon>Hyalellidae</taxon>
        <taxon>Hyalella</taxon>
    </lineage>
</organism>
<evidence type="ECO:0000259" key="4">
    <source>
        <dbReference type="Pfam" id="PF24329"/>
    </source>
</evidence>
<dbReference type="Gene3D" id="2.120.10.30">
    <property type="entry name" value="TolB, C-terminal domain"/>
    <property type="match status" value="2"/>
</dbReference>
<dbReference type="EMBL" id="JQDR03002238">
    <property type="protein sequence ID" value="KAA0203175.1"/>
    <property type="molecule type" value="Genomic_DNA"/>
</dbReference>
<dbReference type="GO" id="GO:0008045">
    <property type="term" value="P:motor neuron axon guidance"/>
    <property type="evidence" value="ECO:0007669"/>
    <property type="project" value="TreeGrafter"/>
</dbReference>
<evidence type="ECO:0000256" key="1">
    <source>
        <dbReference type="ARBA" id="ARBA00022536"/>
    </source>
</evidence>
<reference evidence="6" key="3">
    <citation type="submission" date="2019-06" db="EMBL/GenBank/DDBJ databases">
        <authorList>
            <person name="Poynton C."/>
            <person name="Hasenbein S."/>
            <person name="Benoit J.B."/>
            <person name="Sepulveda M.S."/>
            <person name="Poelchau M.F."/>
            <person name="Murali S.C."/>
            <person name="Chen S."/>
            <person name="Glastad K.M."/>
            <person name="Werren J.H."/>
            <person name="Vineis J.H."/>
            <person name="Bowen J.L."/>
            <person name="Friedrich M."/>
            <person name="Jones J."/>
            <person name="Robertson H.M."/>
            <person name="Feyereisen R."/>
            <person name="Mechler-Hickson A."/>
            <person name="Mathers N."/>
            <person name="Lee C.E."/>
            <person name="Colbourne J.K."/>
            <person name="Biales A."/>
            <person name="Johnston J.S."/>
            <person name="Wellborn G.A."/>
            <person name="Rosendale A.J."/>
            <person name="Cridge A.G."/>
            <person name="Munoz-Torres M.C."/>
            <person name="Bain P.A."/>
            <person name="Manny A.R."/>
            <person name="Major K.M."/>
            <person name="Lambert F.N."/>
            <person name="Vulpe C.D."/>
            <person name="Tuck P."/>
            <person name="Blalock B.J."/>
            <person name="Lin Y.-Y."/>
            <person name="Smith M.E."/>
            <person name="Ochoa-Acuna H."/>
            <person name="Chen M.-J.M."/>
            <person name="Childers C.P."/>
            <person name="Qu J."/>
            <person name="Dugan S."/>
            <person name="Lee S.L."/>
            <person name="Chao H."/>
            <person name="Dinh H."/>
            <person name="Han Y."/>
            <person name="Doddapaneni H."/>
            <person name="Worley K.C."/>
            <person name="Muzny D.M."/>
            <person name="Gibbs R.A."/>
            <person name="Richards S."/>
        </authorList>
    </citation>
    <scope>NUCLEOTIDE SEQUENCE</scope>
    <source>
        <strain evidence="6">HAZT.00-mixed</strain>
        <tissue evidence="6">Whole organism</tissue>
    </source>
</reference>
<name>A0A6A0HDT9_HYAAZ</name>
<sequence length="475" mass="51942">MLYHSNSVAGYASRLLLQLTPDKIPENLTRVHLKVTLEGTVFEKLFEADPNITFTYTWNKRNVYKSKMYDVSIARVSVGYEYNSCSSIVWVTQTAPMHGFHMAISDVGGWNLDIHHMYNFEAGTSRLVARWTGILQRGDGSLLELVKAPRAMSVLAGSGAKRPFSCRHCEGVARDAQLLAPTALAAAPDGSIYVGDFNLIRRITPDGKIQTVLQLSATEVAYEYYMTVSPADGHLYVSDAENYRVIKVITVDVIDDIASNFEVVVGNSHRCIPDQFFSDPGDENRCGDGGPALSARLSHPKGLAISADQTMYIADGPNLRVVDPQGTIHTLIGHHGHKTRWRQLPCDGVVTASSVDLQWPTHLALSPLDGTLHLLDDHVLMQVTHDGRIVVRAGTPLHCPATSLPPVGSISGMAFSPLGSLYLAEQRANGDFAILELSSSDQLSVFSEPPSSHRNSSTHGSCHSLFSRILDQRLK</sequence>
<dbReference type="SUPFAM" id="SSF63829">
    <property type="entry name" value="Calcium-dependent phosphotriesterase"/>
    <property type="match status" value="1"/>
</dbReference>
<dbReference type="Proteomes" id="UP000711488">
    <property type="component" value="Unassembled WGS sequence"/>
</dbReference>
<evidence type="ECO:0000256" key="3">
    <source>
        <dbReference type="ARBA" id="ARBA00023157"/>
    </source>
</evidence>
<dbReference type="Pfam" id="PF24329">
    <property type="entry name" value="FN-plug_TEN1-4"/>
    <property type="match status" value="1"/>
</dbReference>
<dbReference type="PANTHER" id="PTHR11219:SF69">
    <property type="entry name" value="TENEURIN-A"/>
    <property type="match status" value="1"/>
</dbReference>
<comment type="caution">
    <text evidence="6">The sequence shown here is derived from an EMBL/GenBank/DDBJ whole genome shotgun (WGS) entry which is preliminary data.</text>
</comment>
<dbReference type="AlphaFoldDB" id="A0A6A0HDT9"/>
<dbReference type="PANTHER" id="PTHR11219">
    <property type="entry name" value="TENEURIN AND N-ACETYLGLUCOSAMINE-1-PHOSPHODIESTER ALPHA-N-ACETYLGLUCOSAMINIDASE"/>
    <property type="match status" value="1"/>
</dbReference>
<accession>A0A6A0HDT9</accession>
<feature type="domain" description="Teneurin 1-4-like FN-plug" evidence="4">
    <location>
        <begin position="17"/>
        <end position="95"/>
    </location>
</feature>
<dbReference type="InterPro" id="IPR056822">
    <property type="entry name" value="TEN_NHL"/>
</dbReference>
<proteinExistence type="predicted"/>
<reference evidence="6" key="2">
    <citation type="journal article" date="2018" name="Environ. Sci. Technol.">
        <title>The Toxicogenome of Hyalella azteca: A Model for Sediment Ecotoxicology and Evolutionary Toxicology.</title>
        <authorList>
            <person name="Poynton H.C."/>
            <person name="Hasenbein S."/>
            <person name="Benoit J.B."/>
            <person name="Sepulveda M.S."/>
            <person name="Poelchau M.F."/>
            <person name="Hughes D.S.T."/>
            <person name="Murali S.C."/>
            <person name="Chen S."/>
            <person name="Glastad K.M."/>
            <person name="Goodisman M.A.D."/>
            <person name="Werren J.H."/>
            <person name="Vineis J.H."/>
            <person name="Bowen J.L."/>
            <person name="Friedrich M."/>
            <person name="Jones J."/>
            <person name="Robertson H.M."/>
            <person name="Feyereisen R."/>
            <person name="Mechler-Hickson A."/>
            <person name="Mathers N."/>
            <person name="Lee C.E."/>
            <person name="Colbourne J.K."/>
            <person name="Biales A."/>
            <person name="Johnston J.S."/>
            <person name="Wellborn G.A."/>
            <person name="Rosendale A.J."/>
            <person name="Cridge A.G."/>
            <person name="Munoz-Torres M.C."/>
            <person name="Bain P.A."/>
            <person name="Manny A.R."/>
            <person name="Major K.M."/>
            <person name="Lambert F.N."/>
            <person name="Vulpe C.D."/>
            <person name="Tuck P."/>
            <person name="Blalock B.J."/>
            <person name="Lin Y.Y."/>
            <person name="Smith M.E."/>
            <person name="Ochoa-Acuna H."/>
            <person name="Chen M.M."/>
            <person name="Childers C.P."/>
            <person name="Qu J."/>
            <person name="Dugan S."/>
            <person name="Lee S.L."/>
            <person name="Chao H."/>
            <person name="Dinh H."/>
            <person name="Han Y."/>
            <person name="Doddapaneni H."/>
            <person name="Worley K.C."/>
            <person name="Muzny D.M."/>
            <person name="Gibbs R.A."/>
            <person name="Richards S."/>
        </authorList>
    </citation>
    <scope>NUCLEOTIDE SEQUENCE</scope>
    <source>
        <strain evidence="6">HAZT.00-mixed</strain>
        <tissue evidence="6">Whole organism</tissue>
    </source>
</reference>
<dbReference type="InterPro" id="IPR057627">
    <property type="entry name" value="FN-plug_TEN1-4"/>
</dbReference>
<reference evidence="6" key="1">
    <citation type="submission" date="2014-08" db="EMBL/GenBank/DDBJ databases">
        <authorList>
            <person name="Murali S."/>
            <person name="Richards S."/>
            <person name="Bandaranaike D."/>
            <person name="Bellair M."/>
            <person name="Blankenburg K."/>
            <person name="Chao H."/>
            <person name="Dinh H."/>
            <person name="Doddapaneni H."/>
            <person name="Dugan-Rocha S."/>
            <person name="Elkadiri S."/>
            <person name="Gnanaolivu R."/>
            <person name="Hughes D."/>
            <person name="Lee S."/>
            <person name="Li M."/>
            <person name="Ming W."/>
            <person name="Munidasa M."/>
            <person name="Muniz J."/>
            <person name="Nguyen L."/>
            <person name="Osuji N."/>
            <person name="Pu L.-L."/>
            <person name="Puazo M."/>
            <person name="Skinner E."/>
            <person name="Qu C."/>
            <person name="Quiroz J."/>
            <person name="Raj R."/>
            <person name="Weissenberger G."/>
            <person name="Xin Y."/>
            <person name="Zou X."/>
            <person name="Han Y."/>
            <person name="Worley K."/>
            <person name="Muzny D."/>
            <person name="Gibbs R."/>
        </authorList>
    </citation>
    <scope>NUCLEOTIDE SEQUENCE</scope>
    <source>
        <strain evidence="6">HAZT.00-mixed</strain>
        <tissue evidence="6">Whole organism</tissue>
    </source>
</reference>
<dbReference type="InterPro" id="IPR011042">
    <property type="entry name" value="6-blade_b-propeller_TolB-like"/>
</dbReference>
<protein>
    <submittedName>
        <fullName evidence="6">Uncharacterized protein</fullName>
    </submittedName>
</protein>
<dbReference type="Pfam" id="PF25021">
    <property type="entry name" value="TEN_NHL"/>
    <property type="match status" value="1"/>
</dbReference>
<keyword evidence="2" id="KW-0677">Repeat</keyword>
<evidence type="ECO:0000259" key="5">
    <source>
        <dbReference type="Pfam" id="PF25021"/>
    </source>
</evidence>
<feature type="domain" description="Teneurin NHL" evidence="5">
    <location>
        <begin position="149"/>
        <end position="426"/>
    </location>
</feature>
<evidence type="ECO:0000313" key="6">
    <source>
        <dbReference type="EMBL" id="KAA0203175.1"/>
    </source>
</evidence>
<keyword evidence="3" id="KW-1015">Disulfide bond</keyword>
<feature type="non-terminal residue" evidence="6">
    <location>
        <position position="475"/>
    </location>
</feature>
<dbReference type="InterPro" id="IPR051216">
    <property type="entry name" value="Teneurin"/>
</dbReference>
<evidence type="ECO:0000256" key="2">
    <source>
        <dbReference type="ARBA" id="ARBA00022737"/>
    </source>
</evidence>
<keyword evidence="1" id="KW-0245">EGF-like domain</keyword>